<keyword evidence="2" id="KW-0472">Membrane</keyword>
<evidence type="ECO:0000313" key="3">
    <source>
        <dbReference type="EMBL" id="CAD9858819.1"/>
    </source>
</evidence>
<evidence type="ECO:0000256" key="2">
    <source>
        <dbReference type="SAM" id="Phobius"/>
    </source>
</evidence>
<organism evidence="3">
    <name type="scientific">Fibrocapsa japonica</name>
    <dbReference type="NCBI Taxonomy" id="94617"/>
    <lineage>
        <taxon>Eukaryota</taxon>
        <taxon>Sar</taxon>
        <taxon>Stramenopiles</taxon>
        <taxon>Ochrophyta</taxon>
        <taxon>Raphidophyceae</taxon>
        <taxon>Chattonellales</taxon>
        <taxon>Chattonellaceae</taxon>
        <taxon>Fibrocapsa</taxon>
    </lineage>
</organism>
<sequence length="668" mass="74367">MAKRGKDVGPLTMRLQRIALFLKMRLLGNDEMDNVLNAMPTADLVNLIQEVEIHMIQSRSKIFEPVGLCSYLGETGRSLIPWLPLPAVVGKWSLHRNTMEGMYLFQPLDEYEFHKGLMKVGENYDKDNKNTVALGRRQQSSLMIAGRFIDRFPVPINYALMILPFMAGLVCSLAYIIIMLKQLFWVCVKFCAKAVRYKRKDKTYFHVPKITNNPGDTLGLAFPTSEIKSARRILEYETKWDATNNPTPFWSAFLQNTSMQPRIPGDIKESALRAQKKQEEALKKAAAKGTKQVKEALKADIKEEAKAALKSGFLAAKQGVQDLLRQASENLGVEYFNFEEEFVEDEAGSELLDERDTSSMVEPYIAEFFTPFIEVFNNFSKPRNKLDLLYESKLSCRCYITTSGVVQPEPMVLYIAPVATGLCLGKKMPMLVVEPQKTYTQWMKHSVEGICAYISTENSALAERLAISCSFNKDMAARAGKMLFKAGLHAAAALAQGGVDFLNLGSALSGLCDVDLSDIWFPGKPDLENIRFFDATATRSLFAKVAAARMGLVLPEIEDLQDKKEGDCVETDSFDKVEPSDEENDDGAPDDVVIDINDPDAVAEAEANEEADAMAAIDELKEAAQEDTKNKHTVVGKVSVAKGRVDEVKDNLEMVQASAKDIEATFNV</sequence>
<gene>
    <name evidence="3" type="ORF">FJAP1339_LOCUS1338</name>
</gene>
<keyword evidence="2" id="KW-0812">Transmembrane</keyword>
<reference evidence="3" key="1">
    <citation type="submission" date="2021-01" db="EMBL/GenBank/DDBJ databases">
        <authorList>
            <person name="Corre E."/>
            <person name="Pelletier E."/>
            <person name="Niang G."/>
            <person name="Scheremetjew M."/>
            <person name="Finn R."/>
            <person name="Kale V."/>
            <person name="Holt S."/>
            <person name="Cochrane G."/>
            <person name="Meng A."/>
            <person name="Brown T."/>
            <person name="Cohen L."/>
        </authorList>
    </citation>
    <scope>NUCLEOTIDE SEQUENCE</scope>
    <source>
        <strain evidence="3">CCMP1661</strain>
    </source>
</reference>
<dbReference type="EMBL" id="HBHR01002999">
    <property type="protein sequence ID" value="CAD9858819.1"/>
    <property type="molecule type" value="Transcribed_RNA"/>
</dbReference>
<protein>
    <submittedName>
        <fullName evidence="3">Uncharacterized protein</fullName>
    </submittedName>
</protein>
<proteinExistence type="predicted"/>
<dbReference type="AlphaFoldDB" id="A0A7S2XYB3"/>
<keyword evidence="2" id="KW-1133">Transmembrane helix</keyword>
<feature type="coiled-coil region" evidence="1">
    <location>
        <begin position="603"/>
        <end position="665"/>
    </location>
</feature>
<feature type="transmembrane region" description="Helical" evidence="2">
    <location>
        <begin position="156"/>
        <end position="180"/>
    </location>
</feature>
<accession>A0A7S2XYB3</accession>
<name>A0A7S2XYB3_9STRA</name>
<evidence type="ECO:0000256" key="1">
    <source>
        <dbReference type="SAM" id="Coils"/>
    </source>
</evidence>
<keyword evidence="1" id="KW-0175">Coiled coil</keyword>